<sequence>MELVGLMPVAGAEPSLAEVVRLWPALRMLEARHAVDRCYASLVSGIALDRAESILAVYLFDAMCAEQSVRRHLGRDNVLAPLMPMGGSTDATPSGSAQSIIDYMTLRDRLIDLAMAIESEALSSSKTAAVSGVAASTDAEHELRRAMVAMVTENRSRAQKAVPRRCATGRSRCTPSTRCLRPTLAWPGRWPTPAPDGS</sequence>
<organism evidence="1 2">
    <name type="scientific">Pandoravirus celtis</name>
    <dbReference type="NCBI Taxonomy" id="2568002"/>
    <lineage>
        <taxon>Viruses</taxon>
        <taxon>Pandoravirus</taxon>
    </lineage>
</organism>
<evidence type="ECO:0000313" key="1">
    <source>
        <dbReference type="EMBL" id="QBZ80630.1"/>
    </source>
</evidence>
<accession>A0A4D6EFF7</accession>
<dbReference type="Proteomes" id="UP001237152">
    <property type="component" value="Segment"/>
</dbReference>
<reference evidence="1" key="1">
    <citation type="journal article" date="2019" name="Front. Microbiol.">
        <title>Pandoravirus Celtis Illustrates the Microevolution Processes at Work in the Giant Pandoraviridae Genomes.</title>
        <authorList>
            <person name="Legendre M."/>
            <person name="Alempic J.M."/>
            <person name="Philippe N."/>
            <person name="Lartigue A."/>
            <person name="Jeudy S."/>
            <person name="Poirot O."/>
            <person name="Ta N.T."/>
            <person name="Nin S."/>
            <person name="Coute Y."/>
            <person name="Abergel C."/>
            <person name="Claverie J.M."/>
        </authorList>
    </citation>
    <scope>NUCLEOTIDE SEQUENCE</scope>
</reference>
<proteinExistence type="predicted"/>
<name>A0A4D6EFF7_9VIRU</name>
<protein>
    <submittedName>
        <fullName evidence="1">Uncharacterized protein</fullName>
    </submittedName>
</protein>
<evidence type="ECO:0000313" key="2">
    <source>
        <dbReference type="Proteomes" id="UP001237152"/>
    </source>
</evidence>
<dbReference type="EMBL" id="MK174290">
    <property type="protein sequence ID" value="QBZ80630.1"/>
    <property type="molecule type" value="Genomic_DNA"/>
</dbReference>
<gene>
    <name evidence="1" type="ORF">pclt_cds_30</name>
</gene>